<dbReference type="InterPro" id="IPR007197">
    <property type="entry name" value="rSAM"/>
</dbReference>
<dbReference type="InterPro" id="IPR006638">
    <property type="entry name" value="Elp3/MiaA/NifB-like_rSAM"/>
</dbReference>
<evidence type="ECO:0000256" key="4">
    <source>
        <dbReference type="ARBA" id="ARBA00023004"/>
    </source>
</evidence>
<sequence>MCYAIPGQVVDINKKRLIVEYFGEKRKVLNEFLDISIGDYIYAQGGYAINKIPEKEAVSILTAWRETFFNLQKVDLKISKRDYKDKNIRKDIANILDKAVENKDLSKKELLKLMNIEKKEELEMLYKTANFLRRKYMGNSCCVHGIIEYSNNCVRNCKYCGISTYNSDISRYNIEEKNIVKIANKAVNEHGFMALVLQSGESDEYSIEKLCRIIKKIRKDIAVLIFISMGELSRKELQKLYDAGARGFLLRFETSNEELYSKLHPGYRLEDRINCIQNASDIGYFIVTGGLIGLPGQTRKDVLNSILLARKLKTEMYSFAPFIPTPNTPLNSETSPEEKEVLKTLAISRIVDPENAKILITTAFETINKSARKNGLLAGGNSLMLNVTPDKYKNNYFLYPNRAHNNETIQEQIDETVNLLNYLGRAPTDIGINWNS</sequence>
<dbReference type="SUPFAM" id="SSF159127">
    <property type="entry name" value="HupF/HypC-like"/>
    <property type="match status" value="1"/>
</dbReference>
<dbReference type="SFLD" id="SFLDG01060">
    <property type="entry name" value="BATS_domain_containing"/>
    <property type="match status" value="1"/>
</dbReference>
<dbReference type="InterPro" id="IPR013785">
    <property type="entry name" value="Aldolase_TIM"/>
</dbReference>
<dbReference type="InterPro" id="IPR034422">
    <property type="entry name" value="HydE/PylB-like"/>
</dbReference>
<keyword evidence="4" id="KW-0408">Iron</keyword>
<comment type="similarity">
    <text evidence="1">Belongs to the HupF/HypC family.</text>
</comment>
<evidence type="ECO:0000256" key="3">
    <source>
        <dbReference type="ARBA" id="ARBA00022723"/>
    </source>
</evidence>
<proteinExistence type="inferred from homology"/>
<dbReference type="GO" id="GO:0016740">
    <property type="term" value="F:transferase activity"/>
    <property type="evidence" value="ECO:0007669"/>
    <property type="project" value="TreeGrafter"/>
</dbReference>
<evidence type="ECO:0000256" key="2">
    <source>
        <dbReference type="ARBA" id="ARBA00022691"/>
    </source>
</evidence>
<dbReference type="SMART" id="SM00729">
    <property type="entry name" value="Elp3"/>
    <property type="match status" value="1"/>
</dbReference>
<dbReference type="EMBL" id="VSIX01000029">
    <property type="protein sequence ID" value="TYB31743.1"/>
    <property type="molecule type" value="Genomic_DNA"/>
</dbReference>
<dbReference type="AlphaFoldDB" id="A0A5D0MJF8"/>
<dbReference type="SFLD" id="SFLDG01082">
    <property type="entry name" value="B12-binding_domain_containing"/>
    <property type="match status" value="1"/>
</dbReference>
<dbReference type="CDD" id="cd01335">
    <property type="entry name" value="Radical_SAM"/>
    <property type="match status" value="1"/>
</dbReference>
<gene>
    <name evidence="7" type="primary">hydE</name>
    <name evidence="7" type="ORF">FXF47_02415</name>
</gene>
<evidence type="ECO:0000256" key="5">
    <source>
        <dbReference type="ARBA" id="ARBA00023014"/>
    </source>
</evidence>
<organism evidence="7 8">
    <name type="scientific">Candidatus Mcinerneyibacterium aminivorans</name>
    <dbReference type="NCBI Taxonomy" id="2703815"/>
    <lineage>
        <taxon>Bacteria</taxon>
        <taxon>Candidatus Macinerneyibacteriota</taxon>
        <taxon>Candidatus Mcinerneyibacteria</taxon>
        <taxon>Candidatus Mcinerneyibacteriales</taxon>
        <taxon>Candidatus Mcinerneyibacteriaceae</taxon>
        <taxon>Candidatus Mcinerneyibacterium</taxon>
    </lineage>
</organism>
<dbReference type="PANTHER" id="PTHR43726:SF1">
    <property type="entry name" value="BIOTIN SYNTHASE"/>
    <property type="match status" value="1"/>
</dbReference>
<comment type="caution">
    <text evidence="7">The sequence shown here is derived from an EMBL/GenBank/DDBJ whole genome shotgun (WGS) entry which is preliminary data.</text>
</comment>
<keyword evidence="8" id="KW-1185">Reference proteome</keyword>
<protein>
    <submittedName>
        <fullName evidence="7">[FeFe] hydrogenase H-cluster radical SAM maturase HydE</fullName>
    </submittedName>
</protein>
<reference evidence="7" key="1">
    <citation type="submission" date="2019-08" db="EMBL/GenBank/DDBJ databases">
        <title>Genomic characterization of a novel candidate phylum (ARYD3) from a high temperature, high salinity tertiary oil reservoir in north central Oklahoma, USA.</title>
        <authorList>
            <person name="Youssef N.H."/>
            <person name="Yadav A."/>
            <person name="Elshahed M.S."/>
        </authorList>
    </citation>
    <scope>NUCLEOTIDE SEQUENCE [LARGE SCALE GENOMIC DNA]</scope>
    <source>
        <strain evidence="7">ARYD3</strain>
    </source>
</reference>
<keyword evidence="5" id="KW-0411">Iron-sulfur</keyword>
<accession>A0A5D0MJF8</accession>
<dbReference type="Pfam" id="PF01455">
    <property type="entry name" value="HupF_HypC"/>
    <property type="match status" value="1"/>
</dbReference>
<dbReference type="SFLD" id="SFLDS00029">
    <property type="entry name" value="Radical_SAM"/>
    <property type="match status" value="1"/>
</dbReference>
<dbReference type="SFLD" id="SFLDG01280">
    <property type="entry name" value="HydE/PylB-like"/>
    <property type="match status" value="1"/>
</dbReference>
<dbReference type="PANTHER" id="PTHR43726">
    <property type="entry name" value="3-METHYLORNITHINE SYNTHASE"/>
    <property type="match status" value="1"/>
</dbReference>
<dbReference type="InterPro" id="IPR058240">
    <property type="entry name" value="rSAM_sf"/>
</dbReference>
<name>A0A5D0MJF8_9BACT</name>
<dbReference type="Pfam" id="PF04055">
    <property type="entry name" value="Radical_SAM"/>
    <property type="match status" value="1"/>
</dbReference>
<dbReference type="GO" id="GO:0046872">
    <property type="term" value="F:metal ion binding"/>
    <property type="evidence" value="ECO:0007669"/>
    <property type="project" value="UniProtKB-KW"/>
</dbReference>
<evidence type="ECO:0000256" key="1">
    <source>
        <dbReference type="ARBA" id="ARBA00006018"/>
    </source>
</evidence>
<dbReference type="Gene3D" id="2.30.30.140">
    <property type="match status" value="1"/>
</dbReference>
<evidence type="ECO:0000313" key="8">
    <source>
        <dbReference type="Proteomes" id="UP000324143"/>
    </source>
</evidence>
<evidence type="ECO:0000313" key="7">
    <source>
        <dbReference type="EMBL" id="TYB31743.1"/>
    </source>
</evidence>
<dbReference type="PROSITE" id="PS51918">
    <property type="entry name" value="RADICAL_SAM"/>
    <property type="match status" value="1"/>
</dbReference>
<evidence type="ECO:0000259" key="6">
    <source>
        <dbReference type="PROSITE" id="PS51918"/>
    </source>
</evidence>
<keyword evidence="3" id="KW-0479">Metal-binding</keyword>
<dbReference type="GO" id="GO:0051536">
    <property type="term" value="F:iron-sulfur cluster binding"/>
    <property type="evidence" value="ECO:0007669"/>
    <property type="project" value="UniProtKB-KW"/>
</dbReference>
<dbReference type="SUPFAM" id="SSF102114">
    <property type="entry name" value="Radical SAM enzymes"/>
    <property type="match status" value="1"/>
</dbReference>
<dbReference type="InterPro" id="IPR001109">
    <property type="entry name" value="Hydrogenase_HupF/HypC"/>
</dbReference>
<dbReference type="Proteomes" id="UP000324143">
    <property type="component" value="Unassembled WGS sequence"/>
</dbReference>
<feature type="domain" description="Radical SAM core" evidence="6">
    <location>
        <begin position="139"/>
        <end position="361"/>
    </location>
</feature>
<keyword evidence="2" id="KW-0949">S-adenosyl-L-methionine</keyword>
<dbReference type="Gene3D" id="3.20.20.70">
    <property type="entry name" value="Aldolase class I"/>
    <property type="match status" value="1"/>
</dbReference>